<dbReference type="PANTHER" id="PTHR11365:SF10">
    <property type="entry name" value="HYDANTOINASE_OXOPROLINASE"/>
    <property type="match status" value="1"/>
</dbReference>
<evidence type="ECO:0000259" key="2">
    <source>
        <dbReference type="Pfam" id="PF05378"/>
    </source>
</evidence>
<feature type="domain" description="Hydantoinase A/oxoprolinase" evidence="1">
    <location>
        <begin position="191"/>
        <end position="387"/>
    </location>
</feature>
<dbReference type="Pfam" id="PF05378">
    <property type="entry name" value="Hydant_A_N"/>
    <property type="match status" value="1"/>
</dbReference>
<dbReference type="InterPro" id="IPR008040">
    <property type="entry name" value="Hydant_A_N"/>
</dbReference>
<dbReference type="PANTHER" id="PTHR11365">
    <property type="entry name" value="5-OXOPROLINASE RELATED"/>
    <property type="match status" value="1"/>
</dbReference>
<organism evidence="3 4">
    <name type="scientific">Roseiterribacter gracilis</name>
    <dbReference type="NCBI Taxonomy" id="2812848"/>
    <lineage>
        <taxon>Bacteria</taxon>
        <taxon>Pseudomonadati</taxon>
        <taxon>Pseudomonadota</taxon>
        <taxon>Alphaproteobacteria</taxon>
        <taxon>Rhodospirillales</taxon>
        <taxon>Roseiterribacteraceae</taxon>
        <taxon>Roseiterribacter</taxon>
    </lineage>
</organism>
<dbReference type="InterPro" id="IPR045079">
    <property type="entry name" value="Oxoprolinase-like"/>
</dbReference>
<gene>
    <name evidence="3" type="ORF">TMPK1_18520</name>
</gene>
<dbReference type="GO" id="GO:0016787">
    <property type="term" value="F:hydrolase activity"/>
    <property type="evidence" value="ECO:0007669"/>
    <property type="project" value="InterPro"/>
</dbReference>
<dbReference type="AlphaFoldDB" id="A0A8S8XEP3"/>
<dbReference type="Proteomes" id="UP000681075">
    <property type="component" value="Unassembled WGS sequence"/>
</dbReference>
<dbReference type="InterPro" id="IPR002821">
    <property type="entry name" value="Hydantoinase_A"/>
</dbReference>
<dbReference type="Pfam" id="PF01968">
    <property type="entry name" value="Hydantoinase_A"/>
    <property type="match status" value="1"/>
</dbReference>
<proteinExistence type="predicted"/>
<evidence type="ECO:0000259" key="1">
    <source>
        <dbReference type="Pfam" id="PF01968"/>
    </source>
</evidence>
<keyword evidence="4" id="KW-1185">Reference proteome</keyword>
<dbReference type="InterPro" id="IPR043129">
    <property type="entry name" value="ATPase_NBD"/>
</dbReference>
<evidence type="ECO:0000313" key="3">
    <source>
        <dbReference type="EMBL" id="GIL39615.1"/>
    </source>
</evidence>
<dbReference type="SUPFAM" id="SSF53067">
    <property type="entry name" value="Actin-like ATPase domain"/>
    <property type="match status" value="2"/>
</dbReference>
<feature type="domain" description="Hydantoinase/oxoprolinase N-terminal" evidence="2">
    <location>
        <begin position="2"/>
        <end position="171"/>
    </location>
</feature>
<sequence length="524" mass="54615">MKIGVDVGGTNTDAVLTDGRQVIAGVKAPTTTDVSSGIVQALQQLLGRAKVGTEAIDTVVIGTTHFTNAFVQGKGLGEVAVVRLGAPSTLALPPLCGWPERLTKCIGDYRQVVGGGHDFDGRPYAPLDERALRTVAKEIRDRGLRAAAISSVFSPVNQSFEERAAEILRDENPDLQITLSHAIGRIGLLERENAAVMNASLAEMSRHVVASFRAALDKLGITVPFYISQNDGTILDADRVAQFPVLTFASGPTNSMRGAALLSGLANSIVVDIGGTTSDVGVISNGYPRESAVAADIGGVRTNFRMPDILSLGLGGGSLVTDDAIGPRSVGHMLQQDALVFGGSTLTTTDIAVAAGQVDIGDKSLVKHLDKAMVARAIDRIHEMLDVAIDRMKTSSAPVPVVLVGGGTVLVSRKLRSASEIVIPENAGVANAMGAALAQVGGEVDQVMSYRGRKREDVLAEASDLARKRAVDAGAIASTIAIVDVEELPLAYVPGEAVRVRIKAVGDLAPQNPKGGKRKAEHAA</sequence>
<dbReference type="Gene3D" id="3.30.420.40">
    <property type="match status" value="1"/>
</dbReference>
<name>A0A8S8XEP3_9PROT</name>
<reference evidence="3" key="1">
    <citation type="submission" date="2021-02" db="EMBL/GenBank/DDBJ databases">
        <title>Genome sequence of Rhodospirillales sp. strain TMPK1 isolated from soil.</title>
        <authorList>
            <person name="Nakai R."/>
            <person name="Kusada H."/>
            <person name="Tamaki H."/>
        </authorList>
    </citation>
    <scope>NUCLEOTIDE SEQUENCE</scope>
    <source>
        <strain evidence="3">TMPK1</strain>
    </source>
</reference>
<dbReference type="EMBL" id="BOPV01000001">
    <property type="protein sequence ID" value="GIL39615.1"/>
    <property type="molecule type" value="Genomic_DNA"/>
</dbReference>
<accession>A0A8S8XEP3</accession>
<protein>
    <submittedName>
        <fullName evidence="3">Hydantoinase</fullName>
    </submittedName>
</protein>
<evidence type="ECO:0000313" key="4">
    <source>
        <dbReference type="Proteomes" id="UP000681075"/>
    </source>
</evidence>
<comment type="caution">
    <text evidence="3">The sequence shown here is derived from an EMBL/GenBank/DDBJ whole genome shotgun (WGS) entry which is preliminary data.</text>
</comment>